<protein>
    <submittedName>
        <fullName evidence="2">Phage regulatory protein, rha family</fullName>
    </submittedName>
</protein>
<accession>A0A1C4DK25</accession>
<gene>
    <name evidence="2" type="ORF">GA0061080_10804</name>
</gene>
<dbReference type="EMBL" id="FMBA01000080">
    <property type="protein sequence ID" value="SCC31739.1"/>
    <property type="molecule type" value="Genomic_DNA"/>
</dbReference>
<dbReference type="InterPro" id="IPR018877">
    <property type="entry name" value="Phage_P22_Orf201_C"/>
</dbReference>
<organism evidence="2 3">
    <name type="scientific">Gilliamella intestini</name>
    <dbReference type="NCBI Taxonomy" id="1798183"/>
    <lineage>
        <taxon>Bacteria</taxon>
        <taxon>Pseudomonadati</taxon>
        <taxon>Pseudomonadota</taxon>
        <taxon>Gammaproteobacteria</taxon>
        <taxon>Orbales</taxon>
        <taxon>Orbaceae</taxon>
        <taxon>Gilliamella</taxon>
    </lineage>
</organism>
<dbReference type="Pfam" id="PF10549">
    <property type="entry name" value="ORF11CD3"/>
    <property type="match status" value="1"/>
</dbReference>
<dbReference type="RefSeq" id="WP_209435840.1">
    <property type="nucleotide sequence ID" value="NZ_FMBA01000080.1"/>
</dbReference>
<evidence type="ECO:0000259" key="1">
    <source>
        <dbReference type="Pfam" id="PF10549"/>
    </source>
</evidence>
<dbReference type="AlphaFoldDB" id="A0A1C4DK25"/>
<dbReference type="Proteomes" id="UP000199698">
    <property type="component" value="Unassembled WGS sequence"/>
</dbReference>
<dbReference type="InterPro" id="IPR014054">
    <property type="entry name" value="Phage_regulatory_Rha"/>
</dbReference>
<dbReference type="STRING" id="1798183.GA0061080_10804"/>
<dbReference type="Pfam" id="PF09669">
    <property type="entry name" value="Phage_pRha"/>
    <property type="match status" value="1"/>
</dbReference>
<proteinExistence type="predicted"/>
<sequence length="168" mass="19833">MNIIKFDFNEMVTLQGNQVMTTSLKVAKYFGRKHKTILRAIRNLNCSKKFNERNFVPVNYIDEKGEAREMYNLTKDGCIFLIMGFTGEKAAQIKEAYIDAFNWMAEQLHSMQNSYLKQHNDLMLEYMKEKDVASMSGRLLRRWGKEKKPELAHRMQKLQEQSQIQLLI</sequence>
<feature type="domain" description="Bacteriophage P22 Orf201 C-terminal" evidence="1">
    <location>
        <begin position="114"/>
        <end position="166"/>
    </location>
</feature>
<evidence type="ECO:0000313" key="3">
    <source>
        <dbReference type="Proteomes" id="UP000199698"/>
    </source>
</evidence>
<dbReference type="NCBIfam" id="TIGR02681">
    <property type="entry name" value="phage_pRha"/>
    <property type="match status" value="1"/>
</dbReference>
<reference evidence="3" key="1">
    <citation type="submission" date="2016-08" db="EMBL/GenBank/DDBJ databases">
        <authorList>
            <person name="Varghese N."/>
            <person name="Submissions Spin"/>
        </authorList>
    </citation>
    <scope>NUCLEOTIDE SEQUENCE [LARGE SCALE GENOMIC DNA]</scope>
    <source>
        <strain evidence="3">R-53144</strain>
    </source>
</reference>
<name>A0A1C4DK25_9GAMM</name>
<evidence type="ECO:0000313" key="2">
    <source>
        <dbReference type="EMBL" id="SCC31739.1"/>
    </source>
</evidence>
<keyword evidence="3" id="KW-1185">Reference proteome</keyword>